<evidence type="ECO:0000313" key="4">
    <source>
        <dbReference type="Proteomes" id="UP000198615"/>
    </source>
</evidence>
<dbReference type="OrthoDB" id="7374210at2"/>
<protein>
    <submittedName>
        <fullName evidence="3">Adenylate cyclase, class 3</fullName>
    </submittedName>
</protein>
<evidence type="ECO:0000313" key="3">
    <source>
        <dbReference type="EMBL" id="SDF41932.1"/>
    </source>
</evidence>
<dbReference type="InterPro" id="IPR050697">
    <property type="entry name" value="Adenylyl/Guanylyl_Cyclase_3/4"/>
</dbReference>
<dbReference type="EMBL" id="FNBW01000003">
    <property type="protein sequence ID" value="SDF41932.1"/>
    <property type="molecule type" value="Genomic_DNA"/>
</dbReference>
<comment type="caution">
    <text evidence="3">The sequence shown here is derived from an EMBL/GenBank/DDBJ whole genome shotgun (WGS) entry which is preliminary data.</text>
</comment>
<dbReference type="GO" id="GO:0004016">
    <property type="term" value="F:adenylate cyclase activity"/>
    <property type="evidence" value="ECO:0007669"/>
    <property type="project" value="UniProtKB-ARBA"/>
</dbReference>
<dbReference type="InterPro" id="IPR001054">
    <property type="entry name" value="A/G_cyclase"/>
</dbReference>
<dbReference type="AlphaFoldDB" id="A0A8G2BFQ6"/>
<feature type="compositionally biased region" description="Low complexity" evidence="1">
    <location>
        <begin position="84"/>
        <end position="106"/>
    </location>
</feature>
<sequence>MAQVVAYEIEIQSDGKWRTLQTYDPSELGEAQSEIQRLQRNPPGSGLKLIEETLGEDGMFKRRTLMFKRLDEGTPPPASLRAPATSRAVTGGATARGRTTAARPAAKVGKPVGGGQRMGFGGSLADLLSFLFVPLRARQTGVGSDLAKGDIARSDIAKIVPPEITGPTRKRGQVPIFEDEQDVALDDLIIADATYRQFRSFFETLREGGALEAARRDLEFARKISLFAVGVLFSIEQDINIFSDRGRSIVAQVLKFFIESTDAIGHFVETMERYLTEKEAPASIRVGSRCFRLYQSADIDGLKQTFEEAFGIVDTLEEGLGGTVKVGILFTDIVDSTRLTSEIGDAAAQSVIDHHESVALDMCRRFGGRKVKHLGDGLMLSFANKERMVACAVALVDSMKGLANRPDAPEYKIRCGGHFGEAIRKDEDFFGSTVQLAARISARAGDNEACFSTMLFDRDLPTYALFEDRGAVELKGISQKVMLAVYG</sequence>
<keyword evidence="4" id="KW-1185">Reference proteome</keyword>
<dbReference type="InterPro" id="IPR029787">
    <property type="entry name" value="Nucleotide_cyclase"/>
</dbReference>
<accession>A0A8G2BFQ6</accession>
<dbReference type="PROSITE" id="PS50125">
    <property type="entry name" value="GUANYLATE_CYCLASE_2"/>
    <property type="match status" value="1"/>
</dbReference>
<reference evidence="3 4" key="1">
    <citation type="submission" date="2016-10" db="EMBL/GenBank/DDBJ databases">
        <authorList>
            <person name="Varghese N."/>
            <person name="Submissions S."/>
        </authorList>
    </citation>
    <scope>NUCLEOTIDE SEQUENCE [LARGE SCALE GENOMIC DNA]</scope>
    <source>
        <strain evidence="3 4">DSM 18839</strain>
    </source>
</reference>
<evidence type="ECO:0000259" key="2">
    <source>
        <dbReference type="PROSITE" id="PS50125"/>
    </source>
</evidence>
<dbReference type="PANTHER" id="PTHR43081">
    <property type="entry name" value="ADENYLATE CYCLASE, TERMINAL-DIFFERENTIATION SPECIFIC-RELATED"/>
    <property type="match status" value="1"/>
</dbReference>
<organism evidence="3 4">
    <name type="scientific">Thalassobaculum litoreum DSM 18839</name>
    <dbReference type="NCBI Taxonomy" id="1123362"/>
    <lineage>
        <taxon>Bacteria</taxon>
        <taxon>Pseudomonadati</taxon>
        <taxon>Pseudomonadota</taxon>
        <taxon>Alphaproteobacteria</taxon>
        <taxon>Rhodospirillales</taxon>
        <taxon>Thalassobaculaceae</taxon>
        <taxon>Thalassobaculum</taxon>
    </lineage>
</organism>
<dbReference type="CDD" id="cd07302">
    <property type="entry name" value="CHD"/>
    <property type="match status" value="1"/>
</dbReference>
<dbReference type="GO" id="GO:0035556">
    <property type="term" value="P:intracellular signal transduction"/>
    <property type="evidence" value="ECO:0007669"/>
    <property type="project" value="InterPro"/>
</dbReference>
<dbReference type="RefSeq" id="WP_093148991.1">
    <property type="nucleotide sequence ID" value="NZ_FNBW01000003.1"/>
</dbReference>
<dbReference type="GO" id="GO:0006171">
    <property type="term" value="P:cAMP biosynthetic process"/>
    <property type="evidence" value="ECO:0007669"/>
    <property type="project" value="TreeGrafter"/>
</dbReference>
<gene>
    <name evidence="3" type="ORF">SAMN05660686_01263</name>
</gene>
<dbReference type="PANTHER" id="PTHR43081:SF19">
    <property type="entry name" value="PH-SENSITIVE ADENYLATE CYCLASE RV1264"/>
    <property type="match status" value="1"/>
</dbReference>
<dbReference type="Gene3D" id="3.30.70.1230">
    <property type="entry name" value="Nucleotide cyclase"/>
    <property type="match status" value="1"/>
</dbReference>
<evidence type="ECO:0000256" key="1">
    <source>
        <dbReference type="SAM" id="MobiDB-lite"/>
    </source>
</evidence>
<dbReference type="Pfam" id="PF00211">
    <property type="entry name" value="Guanylate_cyc"/>
    <property type="match status" value="1"/>
</dbReference>
<dbReference type="SUPFAM" id="SSF55073">
    <property type="entry name" value="Nucleotide cyclase"/>
    <property type="match status" value="1"/>
</dbReference>
<dbReference type="Proteomes" id="UP000198615">
    <property type="component" value="Unassembled WGS sequence"/>
</dbReference>
<feature type="region of interest" description="Disordered" evidence="1">
    <location>
        <begin position="71"/>
        <end position="110"/>
    </location>
</feature>
<proteinExistence type="predicted"/>
<name>A0A8G2BFQ6_9PROT</name>
<feature type="domain" description="Guanylate cyclase" evidence="2">
    <location>
        <begin position="327"/>
        <end position="441"/>
    </location>
</feature>